<dbReference type="EMBL" id="BSXN01002595">
    <property type="protein sequence ID" value="GME77068.1"/>
    <property type="molecule type" value="Genomic_DNA"/>
</dbReference>
<accession>A0A9W6WK08</accession>
<sequence>MSDSKSSPRSKNIDSLKSITSHNISPSSSNMNSIMKNRKGRRCSKIKKEKQNLTPPAKRRVRTGCLTCRRKHKKCDENRNPKCDFCTSKGLDCIWPENVKKNVFVNNSLKDFQFDKKSSIHSNSNTNHTTTTSNNNNQLDNNYSDPITNHQLRHSIDYTDLIIGGGGHNNSNILDDTSSAFQYKRRKTSFLPESASLNLSEGFDGISNKLSRNSSSNNNNNIMSNNDNSTNPSSAPSSSSSLGTAASATSNASSSLLPFNNISTGISASPSSISLSKFVFDQSSNFFGNNNSTLNNRYSSNGIPGLSPSNGLLASLVSSTDYTNNSNSNNANASSNSNSLPYNKDEPAARMTRSSSLNLDLISQSLNSLTSNSNKNLLNLNLDYNSNSTTATTTAPSSVFSSDNNNNNNKTSLNDFEHRDSLNTFDNSNTKQNSTGSNFIPQNFEFNDTLKNFITFLISNKSDLLNNDNLNNNNNNDNNISNNDIDNENSFESKINKFLINNNYSNNFNNLMKPEISDEEMMKLMGFYIDSFSNFLNILIGEESIKNFSTLLISLSKEFEPLKYCLLALSSRYDQTNNENTFKYYKYSIDSLIKKSVEILTLNKNIDDEISTVLNKILITCTMLTIFEVLSSTQSLWKPKLKICGCLFNLLEFKRLVPNRYKL</sequence>
<dbReference type="Gene3D" id="4.10.240.10">
    <property type="entry name" value="Zn(2)-C6 fungal-type DNA-binding domain"/>
    <property type="match status" value="1"/>
</dbReference>
<dbReference type="CDD" id="cd00067">
    <property type="entry name" value="GAL4"/>
    <property type="match status" value="1"/>
</dbReference>
<gene>
    <name evidence="4" type="ORF">Cboi02_000541400</name>
</gene>
<feature type="compositionally biased region" description="Polar residues" evidence="2">
    <location>
        <begin position="422"/>
        <end position="436"/>
    </location>
</feature>
<dbReference type="AlphaFoldDB" id="A0A9W6WK08"/>
<feature type="region of interest" description="Disordered" evidence="2">
    <location>
        <begin position="210"/>
        <end position="246"/>
    </location>
</feature>
<feature type="compositionally biased region" description="Low complexity" evidence="2">
    <location>
        <begin position="389"/>
        <end position="414"/>
    </location>
</feature>
<dbReference type="GO" id="GO:0045944">
    <property type="term" value="P:positive regulation of transcription by RNA polymerase II"/>
    <property type="evidence" value="ECO:0007669"/>
    <property type="project" value="TreeGrafter"/>
</dbReference>
<feature type="compositionally biased region" description="Basic residues" evidence="2">
    <location>
        <begin position="36"/>
        <end position="48"/>
    </location>
</feature>
<dbReference type="Pfam" id="PF00172">
    <property type="entry name" value="Zn_clus"/>
    <property type="match status" value="1"/>
</dbReference>
<dbReference type="GO" id="GO:0008270">
    <property type="term" value="F:zinc ion binding"/>
    <property type="evidence" value="ECO:0007669"/>
    <property type="project" value="InterPro"/>
</dbReference>
<comment type="caution">
    <text evidence="4">The sequence shown here is derived from an EMBL/GenBank/DDBJ whole genome shotgun (WGS) entry which is preliminary data.</text>
</comment>
<dbReference type="PROSITE" id="PS50048">
    <property type="entry name" value="ZN2_CY6_FUNGAL_2"/>
    <property type="match status" value="1"/>
</dbReference>
<evidence type="ECO:0000256" key="1">
    <source>
        <dbReference type="ARBA" id="ARBA00023242"/>
    </source>
</evidence>
<feature type="compositionally biased region" description="Low complexity" evidence="2">
    <location>
        <begin position="18"/>
        <end position="34"/>
    </location>
</feature>
<dbReference type="PANTHER" id="PTHR37534:SF7">
    <property type="entry name" value="TRANSCRIPTIONAL ACTIVATOR PROTEIN UGA3"/>
    <property type="match status" value="1"/>
</dbReference>
<dbReference type="SMART" id="SM00066">
    <property type="entry name" value="GAL4"/>
    <property type="match status" value="1"/>
</dbReference>
<dbReference type="InterPro" id="IPR036864">
    <property type="entry name" value="Zn2-C6_fun-type_DNA-bd_sf"/>
</dbReference>
<dbReference type="GO" id="GO:0000981">
    <property type="term" value="F:DNA-binding transcription factor activity, RNA polymerase II-specific"/>
    <property type="evidence" value="ECO:0007669"/>
    <property type="project" value="InterPro"/>
</dbReference>
<feature type="region of interest" description="Disordered" evidence="2">
    <location>
        <begin position="118"/>
        <end position="146"/>
    </location>
</feature>
<keyword evidence="1" id="KW-0539">Nucleus</keyword>
<dbReference type="InterPro" id="IPR001138">
    <property type="entry name" value="Zn2Cys6_DnaBD"/>
</dbReference>
<feature type="region of interest" description="Disordered" evidence="2">
    <location>
        <begin position="1"/>
        <end position="58"/>
    </location>
</feature>
<name>A0A9W6WK08_CANBO</name>
<dbReference type="Proteomes" id="UP001165120">
    <property type="component" value="Unassembled WGS sequence"/>
</dbReference>
<evidence type="ECO:0000256" key="2">
    <source>
        <dbReference type="SAM" id="MobiDB-lite"/>
    </source>
</evidence>
<proteinExistence type="predicted"/>
<dbReference type="PROSITE" id="PS00463">
    <property type="entry name" value="ZN2_CY6_FUNGAL_1"/>
    <property type="match status" value="1"/>
</dbReference>
<protein>
    <submittedName>
        <fullName evidence="4">Unnamed protein product</fullName>
    </submittedName>
</protein>
<feature type="compositionally biased region" description="Polar residues" evidence="2">
    <location>
        <begin position="1"/>
        <end position="17"/>
    </location>
</feature>
<dbReference type="PANTHER" id="PTHR37534">
    <property type="entry name" value="TRANSCRIPTIONAL ACTIVATOR PROTEIN UGA3"/>
    <property type="match status" value="1"/>
</dbReference>
<dbReference type="GO" id="GO:0000976">
    <property type="term" value="F:transcription cis-regulatory region binding"/>
    <property type="evidence" value="ECO:0007669"/>
    <property type="project" value="TreeGrafter"/>
</dbReference>
<reference evidence="4" key="1">
    <citation type="submission" date="2023-04" db="EMBL/GenBank/DDBJ databases">
        <title>Candida boidinii NBRC 10035.</title>
        <authorList>
            <person name="Ichikawa N."/>
            <person name="Sato H."/>
            <person name="Tonouchi N."/>
        </authorList>
    </citation>
    <scope>NUCLEOTIDE SEQUENCE</scope>
    <source>
        <strain evidence="4">NBRC 10035</strain>
    </source>
</reference>
<dbReference type="SUPFAM" id="SSF57701">
    <property type="entry name" value="Zn2/Cys6 DNA-binding domain"/>
    <property type="match status" value="1"/>
</dbReference>
<feature type="domain" description="Zn(2)-C6 fungal-type" evidence="3">
    <location>
        <begin position="64"/>
        <end position="95"/>
    </location>
</feature>
<evidence type="ECO:0000259" key="3">
    <source>
        <dbReference type="PROSITE" id="PS50048"/>
    </source>
</evidence>
<feature type="region of interest" description="Disordered" evidence="2">
    <location>
        <begin position="389"/>
        <end position="436"/>
    </location>
</feature>
<feature type="compositionally biased region" description="Low complexity" evidence="2">
    <location>
        <begin position="324"/>
        <end position="339"/>
    </location>
</feature>
<evidence type="ECO:0000313" key="4">
    <source>
        <dbReference type="EMBL" id="GME77068.1"/>
    </source>
</evidence>
<feature type="region of interest" description="Disordered" evidence="2">
    <location>
        <begin position="323"/>
        <end position="351"/>
    </location>
</feature>
<dbReference type="GO" id="GO:0005634">
    <property type="term" value="C:nucleus"/>
    <property type="evidence" value="ECO:0007669"/>
    <property type="project" value="TreeGrafter"/>
</dbReference>
<organism evidence="4 5">
    <name type="scientific">Candida boidinii</name>
    <name type="common">Yeast</name>
    <dbReference type="NCBI Taxonomy" id="5477"/>
    <lineage>
        <taxon>Eukaryota</taxon>
        <taxon>Fungi</taxon>
        <taxon>Dikarya</taxon>
        <taxon>Ascomycota</taxon>
        <taxon>Saccharomycotina</taxon>
        <taxon>Pichiomycetes</taxon>
        <taxon>Pichiales</taxon>
        <taxon>Pichiaceae</taxon>
        <taxon>Ogataea</taxon>
        <taxon>Ogataea/Candida clade</taxon>
    </lineage>
</organism>
<evidence type="ECO:0000313" key="5">
    <source>
        <dbReference type="Proteomes" id="UP001165120"/>
    </source>
</evidence>
<keyword evidence="5" id="KW-1185">Reference proteome</keyword>
<feature type="compositionally biased region" description="Low complexity" evidence="2">
    <location>
        <begin position="120"/>
        <end position="137"/>
    </location>
</feature>